<gene>
    <name evidence="3" type="ORF">PREDATOR_33</name>
</gene>
<evidence type="ECO:0000259" key="2">
    <source>
        <dbReference type="Pfam" id="PF24243"/>
    </source>
</evidence>
<keyword evidence="4" id="KW-1185">Reference proteome</keyword>
<evidence type="ECO:0000259" key="1">
    <source>
        <dbReference type="Pfam" id="PF23918"/>
    </source>
</evidence>
<accession>B3VM60</accession>
<dbReference type="Pfam" id="PF23918">
    <property type="entry name" value="DUF7257"/>
    <property type="match status" value="1"/>
</dbReference>
<dbReference type="InterPro" id="IPR055681">
    <property type="entry name" value="DUF7257"/>
</dbReference>
<organism evidence="3 4">
    <name type="scientific">Mycobacterium phage Predator</name>
    <dbReference type="NCBI Taxonomy" id="543153"/>
    <lineage>
        <taxon>Viruses</taxon>
        <taxon>Duplodnaviria</taxon>
        <taxon>Heunggongvirae</taxon>
        <taxon>Uroviricota</taxon>
        <taxon>Caudoviricetes</taxon>
        <taxon>Predatorvirus</taxon>
        <taxon>Predatorvirus predator</taxon>
    </lineage>
</organism>
<dbReference type="Pfam" id="PF24243">
    <property type="entry name" value="Phage_tail_C"/>
    <property type="match status" value="1"/>
</dbReference>
<reference evidence="3 4" key="1">
    <citation type="submission" date="2008-05" db="EMBL/GenBank/DDBJ databases">
        <authorList>
            <person name="Weber R.J."/>
            <person name="Jacobs-Sera D."/>
            <person name="Houtz J."/>
            <person name="Hendrix R.W."/>
            <person name="Hatfull G.H."/>
        </authorList>
    </citation>
    <scope>NUCLEOTIDE SEQUENCE [LARGE SCALE GENOMIC DNA]</scope>
</reference>
<dbReference type="EMBL" id="EU770222">
    <property type="protein sequence ID" value="ACF05130.1"/>
    <property type="molecule type" value="Genomic_DNA"/>
</dbReference>
<name>B3VM60_9CAUD</name>
<evidence type="ECO:0000313" key="4">
    <source>
        <dbReference type="Proteomes" id="UP000000621"/>
    </source>
</evidence>
<feature type="domain" description="DUF7257" evidence="1">
    <location>
        <begin position="403"/>
        <end position="527"/>
    </location>
</feature>
<dbReference type="KEGG" id="vg:6450075"/>
<dbReference type="OrthoDB" id="756at10239"/>
<dbReference type="Proteomes" id="UP000000621">
    <property type="component" value="Segment"/>
</dbReference>
<feature type="domain" description="Minor tail protein gp31 C-terminal" evidence="2">
    <location>
        <begin position="559"/>
        <end position="583"/>
    </location>
</feature>
<sequence length="584" mass="61438">MAQSGYGSYQYESPESRALGSITSESYDKDQAKNLIKLNNDVAYMAAYMRKMQKGIDEANQNVIQQIQSFINDVVVLLGGGTAQGFDFGDLKYILQMIGALLGLGEADFPLSAFEAAWHMLSTYIFPTTQFEDVINAMIDAFIAGVLDLFGEVPIVGQALQQLAEIILTIRDFLNTLGGNFQGLLDILGNFSGAGIGDAIEGIFSQIGAQIDIDFTSPVAFISSIIDALFGDGSFIDQVITGLFGEANFMTDIITNINSGPNILGSAVQSAIDGIDNIDDAIQQVIDSAIAGAGNLIGSGFGLGDLIAQLTGLRNAAAGANAAVVDLQAQVANLDPAASSEVVNFAEFANAAAPPSMFTKVNDTGTGGLIIDAGELKWSGTAVGREFYLFNGGPLLTDLFETTFVLPQVPSHGWFGADSTNYLYLIGRSDSTGTNMVLARLAWDEIRVYSYNSGTFTQIGPTISDADILTGGCKVSFKGGTVADPRYFKVSVNGTKIYEGSDTVPVSLLGSDKRFCGFGVEKGSSYVTGTISTWSMLDGGASTGSGVVAGYTASGLTNLNLWKGTAAQYAAITTKNPNTIYVVN</sequence>
<dbReference type="RefSeq" id="YP_002003391.1">
    <property type="nucleotide sequence ID" value="NC_011039.1"/>
</dbReference>
<evidence type="ECO:0008006" key="5">
    <source>
        <dbReference type="Google" id="ProtNLM"/>
    </source>
</evidence>
<proteinExistence type="predicted"/>
<evidence type="ECO:0000313" key="3">
    <source>
        <dbReference type="EMBL" id="ACF05130.1"/>
    </source>
</evidence>
<dbReference type="InterPro" id="IPR056923">
    <property type="entry name" value="Minor_tail_gp31_C"/>
</dbReference>
<protein>
    <recommendedName>
        <fullName evidence="5">Minor tail protein</fullName>
    </recommendedName>
</protein>